<accession>A0ABQ5D5L4</accession>
<sequence length="532" mass="60465">MTKEYPFFKKSTQGRDLLKKYEVSDSFLVKTSIVPPNNLGPDLAGKPVNETLYRGMIGSLMYLTATRPDNLSESFIAEQLELQNSQNVYVQDINPIQKNHISMLKAPQVPVNCVEANWFVGVQRKNSQWLCPLPRLMTPLPCSKKKRKNKTQTVTQPQPKSQGPEASRVVKDNWEKHEEVVTSYADLKWSIEDFHTTTFKNYENTDASLRNYEKILDKFRTDHVTELNKIFNNLQEVQNVVKEDPSLNKKVLEAAETYTKNSINLTGLLVKNFDFPSTSKIKAMMTRIFCAFKGQSFSTPLSSVTKLTLVIIGVQGTKDDMITEETVSNTVDVEKEPVQETQDTEPIPITIVRPTVTLETKIIGSSSRPQLTYPIVEVQLVKASTKVCPDPDTPVLIPFEINGKLYHLTNEQIQAHMEMEERKEKADQEARLLVLNKSELIKVIHEVAIEVGVDPKDLQSSEGGQEFIKKQDVELKALKRERLEKLSKAKELRKKGLINIDRLPPADASLKKSFIFSFIQTQTCCNHSLQRQ</sequence>
<evidence type="ECO:0000313" key="3">
    <source>
        <dbReference type="Proteomes" id="UP001151760"/>
    </source>
</evidence>
<evidence type="ECO:0000256" key="1">
    <source>
        <dbReference type="SAM" id="MobiDB-lite"/>
    </source>
</evidence>
<reference evidence="2" key="2">
    <citation type="submission" date="2022-01" db="EMBL/GenBank/DDBJ databases">
        <authorList>
            <person name="Yamashiro T."/>
            <person name="Shiraishi A."/>
            <person name="Satake H."/>
            <person name="Nakayama K."/>
        </authorList>
    </citation>
    <scope>NUCLEOTIDE SEQUENCE</scope>
</reference>
<dbReference type="EMBL" id="BQNB010014913">
    <property type="protein sequence ID" value="GJT33858.1"/>
    <property type="molecule type" value="Genomic_DNA"/>
</dbReference>
<gene>
    <name evidence="2" type="ORF">Tco_0924277</name>
</gene>
<keyword evidence="3" id="KW-1185">Reference proteome</keyword>
<evidence type="ECO:0000313" key="2">
    <source>
        <dbReference type="EMBL" id="GJT33858.1"/>
    </source>
</evidence>
<comment type="caution">
    <text evidence="2">The sequence shown here is derived from an EMBL/GenBank/DDBJ whole genome shotgun (WGS) entry which is preliminary data.</text>
</comment>
<name>A0ABQ5D5L4_9ASTR</name>
<dbReference type="Proteomes" id="UP001151760">
    <property type="component" value="Unassembled WGS sequence"/>
</dbReference>
<organism evidence="2 3">
    <name type="scientific">Tanacetum coccineum</name>
    <dbReference type="NCBI Taxonomy" id="301880"/>
    <lineage>
        <taxon>Eukaryota</taxon>
        <taxon>Viridiplantae</taxon>
        <taxon>Streptophyta</taxon>
        <taxon>Embryophyta</taxon>
        <taxon>Tracheophyta</taxon>
        <taxon>Spermatophyta</taxon>
        <taxon>Magnoliopsida</taxon>
        <taxon>eudicotyledons</taxon>
        <taxon>Gunneridae</taxon>
        <taxon>Pentapetalae</taxon>
        <taxon>asterids</taxon>
        <taxon>campanulids</taxon>
        <taxon>Asterales</taxon>
        <taxon>Asteraceae</taxon>
        <taxon>Asteroideae</taxon>
        <taxon>Anthemideae</taxon>
        <taxon>Anthemidinae</taxon>
        <taxon>Tanacetum</taxon>
    </lineage>
</organism>
<feature type="region of interest" description="Disordered" evidence="1">
    <location>
        <begin position="141"/>
        <end position="168"/>
    </location>
</feature>
<feature type="compositionally biased region" description="Polar residues" evidence="1">
    <location>
        <begin position="151"/>
        <end position="161"/>
    </location>
</feature>
<reference evidence="2" key="1">
    <citation type="journal article" date="2022" name="Int. J. Mol. Sci.">
        <title>Draft Genome of Tanacetum Coccineum: Genomic Comparison of Closely Related Tanacetum-Family Plants.</title>
        <authorList>
            <person name="Yamashiro T."/>
            <person name="Shiraishi A."/>
            <person name="Nakayama K."/>
            <person name="Satake H."/>
        </authorList>
    </citation>
    <scope>NUCLEOTIDE SEQUENCE</scope>
</reference>
<protein>
    <submittedName>
        <fullName evidence="2">Uncharacterized protein</fullName>
    </submittedName>
</protein>
<proteinExistence type="predicted"/>